<dbReference type="PANTHER" id="PTHR11769:SF7">
    <property type="entry name" value="HYALURONIDASE-4"/>
    <property type="match status" value="1"/>
</dbReference>
<dbReference type="PANTHER" id="PTHR11769">
    <property type="entry name" value="HYALURONIDASE"/>
    <property type="match status" value="1"/>
</dbReference>
<keyword evidence="3" id="KW-1015">Disulfide bond</keyword>
<dbReference type="InterPro" id="IPR017853">
    <property type="entry name" value="GH"/>
</dbReference>
<reference evidence="6" key="1">
    <citation type="submission" date="2020-11" db="EMBL/GenBank/DDBJ databases">
        <title>Gallus gallus (Chicken) genome, bGalGal1, GRCg7b, maternal haplotype autosomes + Z &amp; W.</title>
        <authorList>
            <person name="Warren W."/>
            <person name="Formenti G."/>
            <person name="Fedrigo O."/>
            <person name="Haase B."/>
            <person name="Mountcastle J."/>
            <person name="Balacco J."/>
            <person name="Tracey A."/>
            <person name="Schneider V."/>
            <person name="Okimoto R."/>
            <person name="Cheng H."/>
            <person name="Hawken R."/>
            <person name="Howe K."/>
            <person name="Jarvis E.D."/>
        </authorList>
    </citation>
    <scope>NUCLEOTIDE SEQUENCE [LARGE SCALE GENOMIC DNA]</scope>
    <source>
        <strain evidence="6">Broiler</strain>
    </source>
</reference>
<organism evidence="6 7">
    <name type="scientific">Gallus gallus</name>
    <name type="common">Chicken</name>
    <dbReference type="NCBI Taxonomy" id="9031"/>
    <lineage>
        <taxon>Eukaryota</taxon>
        <taxon>Metazoa</taxon>
        <taxon>Chordata</taxon>
        <taxon>Craniata</taxon>
        <taxon>Vertebrata</taxon>
        <taxon>Euteleostomi</taxon>
        <taxon>Archelosauria</taxon>
        <taxon>Archosauria</taxon>
        <taxon>Dinosauria</taxon>
        <taxon>Saurischia</taxon>
        <taxon>Theropoda</taxon>
        <taxon>Coelurosauria</taxon>
        <taxon>Aves</taxon>
        <taxon>Neognathae</taxon>
        <taxon>Galloanserae</taxon>
        <taxon>Galliformes</taxon>
        <taxon>Phasianidae</taxon>
        <taxon>Phasianinae</taxon>
        <taxon>Gallus</taxon>
    </lineage>
</organism>
<dbReference type="EC" id="3.2.1.35" evidence="5"/>
<evidence type="ECO:0000256" key="3">
    <source>
        <dbReference type="ARBA" id="ARBA00023157"/>
    </source>
</evidence>
<keyword evidence="5" id="KW-0378">Hydrolase</keyword>
<dbReference type="InterPro" id="IPR018155">
    <property type="entry name" value="Hyaluronidase"/>
</dbReference>
<dbReference type="Proteomes" id="UP000000539">
    <property type="component" value="Chromosome 1"/>
</dbReference>
<dbReference type="AlphaFoldDB" id="A0A8V0X329"/>
<dbReference type="GO" id="GO:0004415">
    <property type="term" value="F:hyalurononglucosaminidase activity"/>
    <property type="evidence" value="ECO:0007669"/>
    <property type="project" value="UniProtKB-UniRule"/>
</dbReference>
<evidence type="ECO:0000313" key="6">
    <source>
        <dbReference type="Ensembl" id="ENSGALP00010002143.1"/>
    </source>
</evidence>
<evidence type="ECO:0000256" key="4">
    <source>
        <dbReference type="ARBA" id="ARBA00023295"/>
    </source>
</evidence>
<dbReference type="Ensembl" id="ENSGALT00010003820.1">
    <property type="protein sequence ID" value="ENSGALP00010002143.1"/>
    <property type="gene ID" value="ENSGALG00010001667.1"/>
</dbReference>
<dbReference type="SUPFAM" id="SSF51445">
    <property type="entry name" value="(Trans)glycosidases"/>
    <property type="match status" value="1"/>
</dbReference>
<evidence type="ECO:0000313" key="7">
    <source>
        <dbReference type="Proteomes" id="UP000000539"/>
    </source>
</evidence>
<sequence>MKVVSSFGIKVHIAQCSAVQTPVLQKKHLMAAQNTLKGLCTLRYNLVLNLKMFHITGSILAKARGQNVNKFYFNELGYIPGMHHRKSLLMVAYHGSSVFKHLEKASCDINYDIPAKNFYGSVAMDWEHWRPLKLISDMEENISAADVEHLARLSSEERTENKSKGFFEENKLSWLWDRSASLSFTGINKCLGNSKIFLHFSHCLGYREKPLLFLFDQDLINTIGESAALGAAGIVIWTEMNLTL</sequence>
<evidence type="ECO:0000256" key="5">
    <source>
        <dbReference type="RuleBase" id="RU610713"/>
    </source>
</evidence>
<comment type="similarity">
    <text evidence="2 5">Belongs to the glycosyl hydrolase 56 family.</text>
</comment>
<evidence type="ECO:0000256" key="2">
    <source>
        <dbReference type="ARBA" id="ARBA00008871"/>
    </source>
</evidence>
<keyword evidence="7" id="KW-1185">Reference proteome</keyword>
<reference evidence="6" key="3">
    <citation type="submission" date="2025-09" db="UniProtKB">
        <authorList>
            <consortium name="Ensembl"/>
        </authorList>
    </citation>
    <scope>IDENTIFICATION</scope>
    <source>
        <strain evidence="6">broiler</strain>
    </source>
</reference>
<protein>
    <recommendedName>
        <fullName evidence="5">Hyaluronidase</fullName>
        <ecNumber evidence="5">3.2.1.35</ecNumber>
    </recommendedName>
</protein>
<dbReference type="InterPro" id="IPR013785">
    <property type="entry name" value="Aldolase_TIM"/>
</dbReference>
<evidence type="ECO:0000256" key="1">
    <source>
        <dbReference type="ARBA" id="ARBA00000251"/>
    </source>
</evidence>
<dbReference type="Pfam" id="PF01630">
    <property type="entry name" value="Glyco_hydro_56"/>
    <property type="match status" value="2"/>
</dbReference>
<name>A0A8V0X329_CHICK</name>
<keyword evidence="4 5" id="KW-0326">Glycosidase</keyword>
<comment type="catalytic activity">
    <reaction evidence="1 5">
        <text>Random hydrolysis of (1-&gt;4)-linkages between N-acetyl-beta-D-glucosamine and D-glucuronate residues in hyaluronate.</text>
        <dbReference type="EC" id="3.2.1.35"/>
    </reaction>
</comment>
<dbReference type="GO" id="GO:0005975">
    <property type="term" value="P:carbohydrate metabolic process"/>
    <property type="evidence" value="ECO:0007669"/>
    <property type="project" value="InterPro"/>
</dbReference>
<accession>A0A8V0X329</accession>
<dbReference type="Gene3D" id="3.20.20.70">
    <property type="entry name" value="Aldolase class I"/>
    <property type="match status" value="2"/>
</dbReference>
<reference evidence="6" key="2">
    <citation type="submission" date="2025-08" db="UniProtKB">
        <authorList>
            <consortium name="Ensembl"/>
        </authorList>
    </citation>
    <scope>IDENTIFICATION</scope>
    <source>
        <strain evidence="6">broiler</strain>
    </source>
</reference>
<proteinExistence type="inferred from homology"/>